<keyword evidence="3" id="KW-1185">Reference proteome</keyword>
<dbReference type="Proteomes" id="UP001239445">
    <property type="component" value="Unassembled WGS sequence"/>
</dbReference>
<dbReference type="AlphaFoldDB" id="A0AAJ0FDE8"/>
<name>A0AAJ0FDE8_9PEZI</name>
<comment type="caution">
    <text evidence="2">The sequence shown here is derived from an EMBL/GenBank/DDBJ whole genome shotgun (WGS) entry which is preliminary data.</text>
</comment>
<accession>A0AAJ0FDE8</accession>
<evidence type="ECO:0000313" key="2">
    <source>
        <dbReference type="EMBL" id="KAK1759268.1"/>
    </source>
</evidence>
<organism evidence="2 3">
    <name type="scientific">Echria macrotheca</name>
    <dbReference type="NCBI Taxonomy" id="438768"/>
    <lineage>
        <taxon>Eukaryota</taxon>
        <taxon>Fungi</taxon>
        <taxon>Dikarya</taxon>
        <taxon>Ascomycota</taxon>
        <taxon>Pezizomycotina</taxon>
        <taxon>Sordariomycetes</taxon>
        <taxon>Sordariomycetidae</taxon>
        <taxon>Sordariales</taxon>
        <taxon>Schizotheciaceae</taxon>
        <taxon>Echria</taxon>
    </lineage>
</organism>
<keyword evidence="1" id="KW-0472">Membrane</keyword>
<sequence length="59" mass="6847">MLGLMKRLFGKTLGTPLFWNFIFWSSAAALLEIGLIMWSYIPTLVLELVYTQDAMFRCK</sequence>
<keyword evidence="1" id="KW-1133">Transmembrane helix</keyword>
<dbReference type="EMBL" id="MU839828">
    <property type="protein sequence ID" value="KAK1759268.1"/>
    <property type="molecule type" value="Genomic_DNA"/>
</dbReference>
<gene>
    <name evidence="2" type="ORF">QBC47DRAFT_398084</name>
</gene>
<reference evidence="2" key="1">
    <citation type="submission" date="2023-06" db="EMBL/GenBank/DDBJ databases">
        <title>Genome-scale phylogeny and comparative genomics of the fungal order Sordariales.</title>
        <authorList>
            <consortium name="Lawrence Berkeley National Laboratory"/>
            <person name="Hensen N."/>
            <person name="Bonometti L."/>
            <person name="Westerberg I."/>
            <person name="Brannstrom I.O."/>
            <person name="Guillou S."/>
            <person name="Cros-Aarteil S."/>
            <person name="Calhoun S."/>
            <person name="Haridas S."/>
            <person name="Kuo A."/>
            <person name="Mondo S."/>
            <person name="Pangilinan J."/>
            <person name="Riley R."/>
            <person name="Labutti K."/>
            <person name="Andreopoulos B."/>
            <person name="Lipzen A."/>
            <person name="Chen C."/>
            <person name="Yanf M."/>
            <person name="Daum C."/>
            <person name="Ng V."/>
            <person name="Clum A."/>
            <person name="Steindorff A."/>
            <person name="Ohm R."/>
            <person name="Martin F."/>
            <person name="Silar P."/>
            <person name="Natvig D."/>
            <person name="Lalanne C."/>
            <person name="Gautier V."/>
            <person name="Ament-Velasquez S.L."/>
            <person name="Kruys A."/>
            <person name="Hutchinson M.I."/>
            <person name="Powell A.J."/>
            <person name="Barry K."/>
            <person name="Miller A.N."/>
            <person name="Grigoriev I.V."/>
            <person name="Debuchy R."/>
            <person name="Gladieux P."/>
            <person name="Thoren M.H."/>
            <person name="Johannesson H."/>
        </authorList>
    </citation>
    <scope>NUCLEOTIDE SEQUENCE</scope>
    <source>
        <strain evidence="2">PSN4</strain>
    </source>
</reference>
<protein>
    <submittedName>
        <fullName evidence="2">Uncharacterized protein</fullName>
    </submittedName>
</protein>
<evidence type="ECO:0000313" key="3">
    <source>
        <dbReference type="Proteomes" id="UP001239445"/>
    </source>
</evidence>
<keyword evidence="1" id="KW-0812">Transmembrane</keyword>
<feature type="transmembrane region" description="Helical" evidence="1">
    <location>
        <begin position="21"/>
        <end position="41"/>
    </location>
</feature>
<proteinExistence type="predicted"/>
<evidence type="ECO:0000256" key="1">
    <source>
        <dbReference type="SAM" id="Phobius"/>
    </source>
</evidence>